<gene>
    <name evidence="1" type="ORF">PVK06_025287</name>
</gene>
<reference evidence="1 2" key="1">
    <citation type="submission" date="2023-03" db="EMBL/GenBank/DDBJ databases">
        <title>WGS of Gossypium arboreum.</title>
        <authorList>
            <person name="Yu D."/>
        </authorList>
    </citation>
    <scope>NUCLEOTIDE SEQUENCE [LARGE SCALE GENOMIC DNA]</scope>
    <source>
        <tissue evidence="1">Leaf</tissue>
    </source>
</reference>
<name>A0ABR0PG61_GOSAR</name>
<organism evidence="1 2">
    <name type="scientific">Gossypium arboreum</name>
    <name type="common">Tree cotton</name>
    <name type="synonym">Gossypium nanking</name>
    <dbReference type="NCBI Taxonomy" id="29729"/>
    <lineage>
        <taxon>Eukaryota</taxon>
        <taxon>Viridiplantae</taxon>
        <taxon>Streptophyta</taxon>
        <taxon>Embryophyta</taxon>
        <taxon>Tracheophyta</taxon>
        <taxon>Spermatophyta</taxon>
        <taxon>Magnoliopsida</taxon>
        <taxon>eudicotyledons</taxon>
        <taxon>Gunneridae</taxon>
        <taxon>Pentapetalae</taxon>
        <taxon>rosids</taxon>
        <taxon>malvids</taxon>
        <taxon>Malvales</taxon>
        <taxon>Malvaceae</taxon>
        <taxon>Malvoideae</taxon>
        <taxon>Gossypium</taxon>
    </lineage>
</organism>
<proteinExistence type="predicted"/>
<sequence>MAYRRKIDRGIGPLLRIDNHMIVGKRGHYTYLCIQLNLNKPLSCFVTVKGYKQSIVCKGLNSLCFTCGRIDQFSNKCVIKLTPDPVSCSIPKNSSRINSHITSSTTLDNYS</sequence>
<comment type="caution">
    <text evidence="1">The sequence shown here is derived from an EMBL/GenBank/DDBJ whole genome shotgun (WGS) entry which is preliminary data.</text>
</comment>
<dbReference type="EMBL" id="JARKNE010000007">
    <property type="protein sequence ID" value="KAK5820241.1"/>
    <property type="molecule type" value="Genomic_DNA"/>
</dbReference>
<evidence type="ECO:0000313" key="2">
    <source>
        <dbReference type="Proteomes" id="UP001358586"/>
    </source>
</evidence>
<evidence type="ECO:0000313" key="1">
    <source>
        <dbReference type="EMBL" id="KAK5820241.1"/>
    </source>
</evidence>
<keyword evidence="2" id="KW-1185">Reference proteome</keyword>
<protein>
    <submittedName>
        <fullName evidence="1">Uncharacterized protein</fullName>
    </submittedName>
</protein>
<dbReference type="Proteomes" id="UP001358586">
    <property type="component" value="Chromosome 7"/>
</dbReference>
<accession>A0ABR0PG61</accession>